<evidence type="ECO:0000256" key="1">
    <source>
        <dbReference type="ARBA" id="ARBA00001933"/>
    </source>
</evidence>
<evidence type="ECO:0000313" key="6">
    <source>
        <dbReference type="Proteomes" id="UP001277761"/>
    </source>
</evidence>
<evidence type="ECO:0000256" key="3">
    <source>
        <dbReference type="ARBA" id="ARBA00023239"/>
    </source>
</evidence>
<dbReference type="InterPro" id="IPR050147">
    <property type="entry name" value="Ser/Thr_Dehydratase"/>
</dbReference>
<protein>
    <submittedName>
        <fullName evidence="5">Pyridoxal-phosphate dependent enzyme</fullName>
    </submittedName>
</protein>
<dbReference type="Proteomes" id="UP001277761">
    <property type="component" value="Unassembled WGS sequence"/>
</dbReference>
<dbReference type="PROSITE" id="PS00165">
    <property type="entry name" value="DEHYDRATASE_SER_THR"/>
    <property type="match status" value="1"/>
</dbReference>
<dbReference type="Pfam" id="PF00291">
    <property type="entry name" value="PALP"/>
    <property type="match status" value="1"/>
</dbReference>
<comment type="cofactor">
    <cofactor evidence="1">
        <name>pyridoxal 5'-phosphate</name>
        <dbReference type="ChEBI" id="CHEBI:597326"/>
    </cofactor>
</comment>
<comment type="caution">
    <text evidence="5">The sequence shown here is derived from an EMBL/GenBank/DDBJ whole genome shotgun (WGS) entry which is preliminary data.</text>
</comment>
<dbReference type="PROSITE" id="PS51671">
    <property type="entry name" value="ACT"/>
    <property type="match status" value="1"/>
</dbReference>
<accession>A0ABU4VMV3</accession>
<dbReference type="InterPro" id="IPR044561">
    <property type="entry name" value="ACT_ThrD-II-like"/>
</dbReference>
<name>A0ABU4VMV3_9ACTN</name>
<dbReference type="CDD" id="cd01562">
    <property type="entry name" value="Thr-dehyd"/>
    <property type="match status" value="1"/>
</dbReference>
<dbReference type="CDD" id="cd04886">
    <property type="entry name" value="ACT_ThrD-II-like"/>
    <property type="match status" value="1"/>
</dbReference>
<dbReference type="InterPro" id="IPR036052">
    <property type="entry name" value="TrpB-like_PALP_sf"/>
</dbReference>
<keyword evidence="6" id="KW-1185">Reference proteome</keyword>
<dbReference type="PANTHER" id="PTHR48078:SF6">
    <property type="entry name" value="L-THREONINE DEHYDRATASE CATABOLIC TDCB"/>
    <property type="match status" value="1"/>
</dbReference>
<sequence>MTDPRPLHAADADPFALVDDARRARAREAVRGVARRTPTLDSRRLGERYGGRVVLKAENLQRTGSFKLRGALARLAALGSDAERGVVAGSAGNHAQAVAYAARARGVPCTVVMPISAPVAKVDGCAELGATVERVGDHVLEAVARARELADERGLAFVHPFDDPDIVAGQATVGDELLEQVPDLAQVLVPVGGGGLVSGVALALRRARPEVRIVGVQAASHASLVGGGQGASWAPTIADGIAVKRPGELTSRIVEGLVDDVVAVEEDEIAEAMITTLEHVKLLVEGAGAVATAALETGRVEVVDGATVLLLSGGNVDPGLVAAVARRHETTVGRRLALTAVVDDRPGALARLLTTVGEAGANLLEVDHVRDGVPLHVRQTAVRLVVETRGRAHADAVRDALAVAGYPLRD</sequence>
<keyword evidence="2" id="KW-0663">Pyridoxal phosphate</keyword>
<evidence type="ECO:0000313" key="5">
    <source>
        <dbReference type="EMBL" id="MDX8153143.1"/>
    </source>
</evidence>
<reference evidence="5 6" key="1">
    <citation type="submission" date="2023-11" db="EMBL/GenBank/DDBJ databases">
        <authorList>
            <person name="Xu M."/>
            <person name="Jiang T."/>
        </authorList>
    </citation>
    <scope>NUCLEOTIDE SEQUENCE [LARGE SCALE GENOMIC DNA]</scope>
    <source>
        <strain evidence="5 6">SD</strain>
    </source>
</reference>
<proteinExistence type="predicted"/>
<dbReference type="EMBL" id="JAXAVX010000011">
    <property type="protein sequence ID" value="MDX8153143.1"/>
    <property type="molecule type" value="Genomic_DNA"/>
</dbReference>
<dbReference type="Gene3D" id="3.40.50.1100">
    <property type="match status" value="2"/>
</dbReference>
<dbReference type="PANTHER" id="PTHR48078">
    <property type="entry name" value="THREONINE DEHYDRATASE, MITOCHONDRIAL-RELATED"/>
    <property type="match status" value="1"/>
</dbReference>
<dbReference type="RefSeq" id="WP_319955294.1">
    <property type="nucleotide sequence ID" value="NZ_JAXAVX010000011.1"/>
</dbReference>
<feature type="domain" description="ACT" evidence="4">
    <location>
        <begin position="337"/>
        <end position="410"/>
    </location>
</feature>
<dbReference type="InterPro" id="IPR000634">
    <property type="entry name" value="Ser/Thr_deHydtase_PyrdxlP-BS"/>
</dbReference>
<dbReference type="InterPro" id="IPR002912">
    <property type="entry name" value="ACT_dom"/>
</dbReference>
<keyword evidence="3" id="KW-0456">Lyase</keyword>
<evidence type="ECO:0000259" key="4">
    <source>
        <dbReference type="PROSITE" id="PS51671"/>
    </source>
</evidence>
<dbReference type="SUPFAM" id="SSF53686">
    <property type="entry name" value="Tryptophan synthase beta subunit-like PLP-dependent enzymes"/>
    <property type="match status" value="1"/>
</dbReference>
<evidence type="ECO:0000256" key="2">
    <source>
        <dbReference type="ARBA" id="ARBA00022898"/>
    </source>
</evidence>
<organism evidence="5 6">
    <name type="scientific">Patulibacter brassicae</name>
    <dbReference type="NCBI Taxonomy" id="1705717"/>
    <lineage>
        <taxon>Bacteria</taxon>
        <taxon>Bacillati</taxon>
        <taxon>Actinomycetota</taxon>
        <taxon>Thermoleophilia</taxon>
        <taxon>Solirubrobacterales</taxon>
        <taxon>Patulibacteraceae</taxon>
        <taxon>Patulibacter</taxon>
    </lineage>
</organism>
<dbReference type="InterPro" id="IPR001926">
    <property type="entry name" value="TrpB-like_PALP"/>
</dbReference>
<gene>
    <name evidence="5" type="ORF">SK069_16215</name>
</gene>